<name>A0ABM9FIT5_9VIBR</name>
<comment type="caution">
    <text evidence="2">The sequence shown here is derived from an EMBL/GenBank/DDBJ whole genome shotgun (WGS) entry which is preliminary data.</text>
</comment>
<evidence type="ECO:0008006" key="4">
    <source>
        <dbReference type="Google" id="ProtNLM"/>
    </source>
</evidence>
<gene>
    <name evidence="2" type="ORF">VAE063_1000325</name>
</gene>
<accession>A0ABM9FIT5</accession>
<organism evidence="2 3">
    <name type="scientific">Vibrio aestuarianus</name>
    <dbReference type="NCBI Taxonomy" id="28171"/>
    <lineage>
        <taxon>Bacteria</taxon>
        <taxon>Pseudomonadati</taxon>
        <taxon>Pseudomonadota</taxon>
        <taxon>Gammaproteobacteria</taxon>
        <taxon>Vibrionales</taxon>
        <taxon>Vibrionaceae</taxon>
        <taxon>Vibrio</taxon>
    </lineage>
</organism>
<feature type="transmembrane region" description="Helical" evidence="1">
    <location>
        <begin position="20"/>
        <end position="42"/>
    </location>
</feature>
<keyword evidence="1" id="KW-0472">Membrane</keyword>
<keyword evidence="1" id="KW-1133">Transmembrane helix</keyword>
<protein>
    <recommendedName>
        <fullName evidence="4">MFS transporter</fullName>
    </recommendedName>
</protein>
<evidence type="ECO:0000313" key="3">
    <source>
        <dbReference type="Proteomes" id="UP001152658"/>
    </source>
</evidence>
<dbReference type="Proteomes" id="UP001152658">
    <property type="component" value="Unassembled WGS sequence"/>
</dbReference>
<evidence type="ECO:0000256" key="1">
    <source>
        <dbReference type="SAM" id="Phobius"/>
    </source>
</evidence>
<keyword evidence="3" id="KW-1185">Reference proteome</keyword>
<reference evidence="2" key="1">
    <citation type="submission" date="2022-06" db="EMBL/GenBank/DDBJ databases">
        <authorList>
            <person name="Goudenege D."/>
            <person name="Le Roux F."/>
        </authorList>
    </citation>
    <scope>NUCLEOTIDE SEQUENCE</scope>
    <source>
        <strain evidence="2">12-063</strain>
    </source>
</reference>
<sequence length="47" mass="5727">MSDKDKLDDHSIPIKFKWFYLTLFVNVSIGMEWLTETFLSFLMMRNH</sequence>
<proteinExistence type="predicted"/>
<evidence type="ECO:0000313" key="2">
    <source>
        <dbReference type="EMBL" id="CAH8192268.1"/>
    </source>
</evidence>
<keyword evidence="1" id="KW-0812">Transmembrane</keyword>
<dbReference type="EMBL" id="CALYLK010000001">
    <property type="protein sequence ID" value="CAH8192268.1"/>
    <property type="molecule type" value="Genomic_DNA"/>
</dbReference>